<dbReference type="RefSeq" id="WP_146087481.1">
    <property type="nucleotide sequence ID" value="NZ_FNVO01000010.1"/>
</dbReference>
<sequence>MARDLSSPERPLLLAGVMIAALSVLVGCGDGETVVTATRTPTPTPVSQEEAVKHAYAAALENGKRALLGPADQVRVVLRESHTGEELDQLVRDVIKTQEEHRAPTGRLVPHVGKVELRGTEAIVYDCLDLGSYGFKDTRTGEQLPRRGPVRAGYKVWMRQGGDGRWRISRLRGHEESCS</sequence>
<name>A0A1H6CNE1_9ACTN</name>
<evidence type="ECO:0000313" key="1">
    <source>
        <dbReference type="EMBL" id="SEG74539.1"/>
    </source>
</evidence>
<keyword evidence="2" id="KW-1185">Reference proteome</keyword>
<evidence type="ECO:0000313" key="2">
    <source>
        <dbReference type="Proteomes" id="UP000236723"/>
    </source>
</evidence>
<dbReference type="EMBL" id="FNVO01000010">
    <property type="protein sequence ID" value="SEG74539.1"/>
    <property type="molecule type" value="Genomic_DNA"/>
</dbReference>
<protein>
    <recommendedName>
        <fullName evidence="3">DUF4440 domain-containing protein</fullName>
    </recommendedName>
</protein>
<accession>A0A1H6CNE1</accession>
<dbReference type="OrthoDB" id="3534693at2"/>
<dbReference type="AlphaFoldDB" id="A0A1H6CNE1"/>
<reference evidence="2" key="1">
    <citation type="submission" date="2016-10" db="EMBL/GenBank/DDBJ databases">
        <authorList>
            <person name="Varghese N."/>
            <person name="Submissions S."/>
        </authorList>
    </citation>
    <scope>NUCLEOTIDE SEQUENCE [LARGE SCALE GENOMIC DNA]</scope>
    <source>
        <strain evidence="2">DSM 43163</strain>
    </source>
</reference>
<dbReference type="PROSITE" id="PS51257">
    <property type="entry name" value="PROKAR_LIPOPROTEIN"/>
    <property type="match status" value="1"/>
</dbReference>
<proteinExistence type="predicted"/>
<dbReference type="Proteomes" id="UP000236723">
    <property type="component" value="Unassembled WGS sequence"/>
</dbReference>
<gene>
    <name evidence="1" type="ORF">SAMN04489712_110239</name>
</gene>
<evidence type="ECO:0008006" key="3">
    <source>
        <dbReference type="Google" id="ProtNLM"/>
    </source>
</evidence>
<organism evidence="1 2">
    <name type="scientific">Thermomonospora echinospora</name>
    <dbReference type="NCBI Taxonomy" id="1992"/>
    <lineage>
        <taxon>Bacteria</taxon>
        <taxon>Bacillati</taxon>
        <taxon>Actinomycetota</taxon>
        <taxon>Actinomycetes</taxon>
        <taxon>Streptosporangiales</taxon>
        <taxon>Thermomonosporaceae</taxon>
        <taxon>Thermomonospora</taxon>
    </lineage>
</organism>